<gene>
    <name evidence="1" type="ORF">HDF25_002116</name>
</gene>
<name>A0A7X0J418_9SPHI</name>
<organism evidence="1 2">
    <name type="scientific">Pedobacter cryoconitis</name>
    <dbReference type="NCBI Taxonomy" id="188932"/>
    <lineage>
        <taxon>Bacteria</taxon>
        <taxon>Pseudomonadati</taxon>
        <taxon>Bacteroidota</taxon>
        <taxon>Sphingobacteriia</taxon>
        <taxon>Sphingobacteriales</taxon>
        <taxon>Sphingobacteriaceae</taxon>
        <taxon>Pedobacter</taxon>
    </lineage>
</organism>
<sequence length="67" mass="7641">MLDLSMEKEEIKTILETIEMQVSSSILGGMEEAYEELERMGYILIHPDSAHTSATITQKGEDFLENY</sequence>
<dbReference type="Proteomes" id="UP000521017">
    <property type="component" value="Unassembled WGS sequence"/>
</dbReference>
<dbReference type="RefSeq" id="WP_260409355.1">
    <property type="nucleotide sequence ID" value="NZ_JACHCC010000005.1"/>
</dbReference>
<evidence type="ECO:0000313" key="2">
    <source>
        <dbReference type="Proteomes" id="UP000521017"/>
    </source>
</evidence>
<accession>A0A7X0J418</accession>
<dbReference type="AlphaFoldDB" id="A0A7X0J418"/>
<reference evidence="1 2" key="1">
    <citation type="submission" date="2020-08" db="EMBL/GenBank/DDBJ databases">
        <title>Genomic Encyclopedia of Type Strains, Phase IV (KMG-V): Genome sequencing to study the core and pangenomes of soil and plant-associated prokaryotes.</title>
        <authorList>
            <person name="Whitman W."/>
        </authorList>
    </citation>
    <scope>NUCLEOTIDE SEQUENCE [LARGE SCALE GENOMIC DNA]</scope>
    <source>
        <strain evidence="1 2">M2T3</strain>
    </source>
</reference>
<evidence type="ECO:0000313" key="1">
    <source>
        <dbReference type="EMBL" id="MBB6499972.1"/>
    </source>
</evidence>
<proteinExistence type="predicted"/>
<dbReference type="EMBL" id="JACHCC010000005">
    <property type="protein sequence ID" value="MBB6499972.1"/>
    <property type="molecule type" value="Genomic_DNA"/>
</dbReference>
<protein>
    <submittedName>
        <fullName evidence="1">Putative transcriptional regulator</fullName>
    </submittedName>
</protein>
<comment type="caution">
    <text evidence="1">The sequence shown here is derived from an EMBL/GenBank/DDBJ whole genome shotgun (WGS) entry which is preliminary data.</text>
</comment>